<dbReference type="AlphaFoldDB" id="A0A7R8UAF2"/>
<feature type="binding site" evidence="13">
    <location>
        <position position="91"/>
    </location>
    <ligand>
        <name>Cu(2+)</name>
        <dbReference type="ChEBI" id="CHEBI:29036"/>
        <label>1</label>
        <note>catalytic</note>
    </ligand>
</feature>
<evidence type="ECO:0000313" key="18">
    <source>
        <dbReference type="EMBL" id="CAD7077090.1"/>
    </source>
</evidence>
<feature type="disulfide bond" evidence="14">
    <location>
        <begin position="294"/>
        <end position="315"/>
    </location>
</feature>
<feature type="signal peptide" evidence="15">
    <location>
        <begin position="1"/>
        <end position="21"/>
    </location>
</feature>
<feature type="binding site" evidence="13">
    <location>
        <position position="238"/>
    </location>
    <ligand>
        <name>Cu(2+)</name>
        <dbReference type="ChEBI" id="CHEBI:29036"/>
        <label>1</label>
        <note>catalytic</note>
    </ligand>
</feature>
<feature type="chain" id="PRO_5031393173" description="peptidylglycine monooxygenase" evidence="15">
    <location>
        <begin position="22"/>
        <end position="362"/>
    </location>
</feature>
<evidence type="ECO:0000256" key="1">
    <source>
        <dbReference type="ARBA" id="ARBA00004613"/>
    </source>
</evidence>
<dbReference type="PANTHER" id="PTHR10680:SF14">
    <property type="entry name" value="PEPTIDYL-GLYCINE ALPHA-AMIDATING MONOOXYGENASE"/>
    <property type="match status" value="1"/>
</dbReference>
<feature type="disulfide bond" evidence="14">
    <location>
        <begin position="222"/>
        <end position="334"/>
    </location>
</feature>
<feature type="disulfide bond" evidence="14">
    <location>
        <begin position="64"/>
        <end position="109"/>
    </location>
</feature>
<evidence type="ECO:0000259" key="17">
    <source>
        <dbReference type="Pfam" id="PF03712"/>
    </source>
</evidence>
<feature type="domain" description="Copper type II ascorbate-dependent monooxygenase N-terminal" evidence="16">
    <location>
        <begin position="48"/>
        <end position="176"/>
    </location>
</feature>
<keyword evidence="5 13" id="KW-0479">Metal-binding</keyword>
<feature type="binding site" evidence="13">
    <location>
        <position position="90"/>
    </location>
    <ligand>
        <name>Cu(2+)</name>
        <dbReference type="ChEBI" id="CHEBI:29036"/>
        <label>1</label>
        <note>catalytic</note>
    </ligand>
</feature>
<dbReference type="SUPFAM" id="SSF49742">
    <property type="entry name" value="PHM/PNGase F"/>
    <property type="match status" value="2"/>
</dbReference>
<dbReference type="InParanoid" id="A0A7R8UAF2"/>
<feature type="binding site" evidence="13">
    <location>
        <position position="240"/>
    </location>
    <ligand>
        <name>Cu(2+)</name>
        <dbReference type="ChEBI" id="CHEBI:29036"/>
        <label>1</label>
        <note>catalytic</note>
    </ligand>
</feature>
<comment type="similarity">
    <text evidence="2">Belongs to the copper type II ascorbate-dependent monooxygenase family.</text>
</comment>
<evidence type="ECO:0000256" key="10">
    <source>
        <dbReference type="ARBA" id="ARBA00023157"/>
    </source>
</evidence>
<dbReference type="Pfam" id="PF03712">
    <property type="entry name" value="Cu2_monoox_C"/>
    <property type="match status" value="1"/>
</dbReference>
<accession>A0A7R8UAF2</accession>
<organism evidence="18 19">
    <name type="scientific">Hermetia illucens</name>
    <name type="common">Black soldier fly</name>
    <dbReference type="NCBI Taxonomy" id="343691"/>
    <lineage>
        <taxon>Eukaryota</taxon>
        <taxon>Metazoa</taxon>
        <taxon>Ecdysozoa</taxon>
        <taxon>Arthropoda</taxon>
        <taxon>Hexapoda</taxon>
        <taxon>Insecta</taxon>
        <taxon>Pterygota</taxon>
        <taxon>Neoptera</taxon>
        <taxon>Endopterygota</taxon>
        <taxon>Diptera</taxon>
        <taxon>Brachycera</taxon>
        <taxon>Stratiomyomorpha</taxon>
        <taxon>Stratiomyidae</taxon>
        <taxon>Hermetiinae</taxon>
        <taxon>Hermetia</taxon>
    </lineage>
</organism>
<dbReference type="GO" id="GO:0006518">
    <property type="term" value="P:peptide metabolic process"/>
    <property type="evidence" value="ECO:0007669"/>
    <property type="project" value="InterPro"/>
</dbReference>
<dbReference type="GO" id="GO:0004504">
    <property type="term" value="F:peptidylglycine monooxygenase activity"/>
    <property type="evidence" value="ECO:0007669"/>
    <property type="project" value="UniProtKB-EC"/>
</dbReference>
<sequence>MTMGWFHMAALVSSIAVAVVGLRVQQDINDDPNELQKVDGQYPRGRFPFLMPNVHPRTPELYLCTPIKVDYTKNYYIIGYEPNATMDTAHHMLLYGCGEPGTTKPVWNCGEMASSQNSDGETATPCGENKHSQIIYAWARDAPKLELPEDVGFKVGKDSPIKYIVLQVHYASIDKFKDGGTDDSGVFIHYTMKPLTNLAGVLLLGTAGAIPPMATEHMETACEINERKTIYPFAYRTHTHGLGKVVAGYRVRQDEHGRDVWTQLGKRDPLTPQMFYPTENTEPIVYGDQLASRCTMKSNRHRYTFTGPTNEDEMCNFYLMYYVKEGEPLDMKYCFSQGPPAYYWRNPDVGLNNIPDKEASLL</sequence>
<comment type="subcellular location">
    <subcellularLocation>
        <location evidence="1">Secreted</location>
    </subcellularLocation>
</comment>
<dbReference type="InterPro" id="IPR014784">
    <property type="entry name" value="Cu2_ascorb_mOase-like_C"/>
</dbReference>
<dbReference type="FunFam" id="2.60.120.230:FF:000002">
    <property type="entry name" value="Peptidyl-glycine alpha-amidating monooxygenase B"/>
    <property type="match status" value="1"/>
</dbReference>
<keyword evidence="9" id="KW-0503">Monooxygenase</keyword>
<gene>
    <name evidence="18" type="ORF">HERILL_LOCUS465</name>
</gene>
<keyword evidence="10 14" id="KW-1015">Disulfide bond</keyword>
<dbReference type="Proteomes" id="UP000594454">
    <property type="component" value="Chromosome 1"/>
</dbReference>
<dbReference type="InterPro" id="IPR008977">
    <property type="entry name" value="PHM/PNGase_F_dom_sf"/>
</dbReference>
<proteinExistence type="inferred from homology"/>
<dbReference type="InterPro" id="IPR000720">
    <property type="entry name" value="PHM/PAL"/>
</dbReference>
<evidence type="ECO:0000256" key="3">
    <source>
        <dbReference type="ARBA" id="ARBA00012689"/>
    </source>
</evidence>
<dbReference type="GO" id="GO:0005576">
    <property type="term" value="C:extracellular region"/>
    <property type="evidence" value="ECO:0007669"/>
    <property type="project" value="UniProtKB-SubCell"/>
</dbReference>
<evidence type="ECO:0000256" key="15">
    <source>
        <dbReference type="SAM" id="SignalP"/>
    </source>
</evidence>
<evidence type="ECO:0000256" key="6">
    <source>
        <dbReference type="ARBA" id="ARBA00022729"/>
    </source>
</evidence>
<dbReference type="OMA" id="PELYLCT"/>
<dbReference type="InterPro" id="IPR036939">
    <property type="entry name" value="Cu2_ascorb_mOase_N_sf"/>
</dbReference>
<evidence type="ECO:0000313" key="19">
    <source>
        <dbReference type="Proteomes" id="UP000594454"/>
    </source>
</evidence>
<evidence type="ECO:0000256" key="8">
    <source>
        <dbReference type="ARBA" id="ARBA00023008"/>
    </source>
</evidence>
<feature type="binding site" evidence="13">
    <location>
        <position position="314"/>
    </location>
    <ligand>
        <name>Cu(2+)</name>
        <dbReference type="ChEBI" id="CHEBI:29036"/>
        <label>2</label>
        <note>catalytic</note>
    </ligand>
</feature>
<dbReference type="FunCoup" id="A0A7R8UAF2">
    <property type="interactions" value="64"/>
</dbReference>
<dbReference type="FunFam" id="2.60.120.310:FF:000005">
    <property type="entry name" value="Peptidylglycine alpha-hydroxylating monooxygenase"/>
    <property type="match status" value="1"/>
</dbReference>
<feature type="binding site" evidence="13">
    <location>
        <position position="169"/>
    </location>
    <ligand>
        <name>Cu(2+)</name>
        <dbReference type="ChEBI" id="CHEBI:29036"/>
        <label>1</label>
        <note>catalytic</note>
    </ligand>
</feature>
<name>A0A7R8UAF2_HERIL</name>
<keyword evidence="6 15" id="KW-0732">Signal</keyword>
<dbReference type="Pfam" id="PF01082">
    <property type="entry name" value="Cu2_monooxygen"/>
    <property type="match status" value="1"/>
</dbReference>
<evidence type="ECO:0000256" key="2">
    <source>
        <dbReference type="ARBA" id="ARBA00010676"/>
    </source>
</evidence>
<evidence type="ECO:0000256" key="11">
    <source>
        <dbReference type="ARBA" id="ARBA00023180"/>
    </source>
</evidence>
<comment type="catalytic activity">
    <reaction evidence="12">
        <text>a [peptide]-C-terminal glycine + 2 L-ascorbate + O2 = a [peptide]-C-terminal (2S)-2-hydroxyglycine + 2 monodehydro-L-ascorbate radical + H2O</text>
        <dbReference type="Rhea" id="RHEA:21452"/>
        <dbReference type="Rhea" id="RHEA-COMP:13486"/>
        <dbReference type="Rhea" id="RHEA-COMP:15321"/>
        <dbReference type="ChEBI" id="CHEBI:15377"/>
        <dbReference type="ChEBI" id="CHEBI:15379"/>
        <dbReference type="ChEBI" id="CHEBI:38290"/>
        <dbReference type="ChEBI" id="CHEBI:59513"/>
        <dbReference type="ChEBI" id="CHEBI:137000"/>
        <dbReference type="ChEBI" id="CHEBI:142768"/>
        <dbReference type="EC" id="1.14.17.3"/>
    </reaction>
</comment>
<dbReference type="InterPro" id="IPR000323">
    <property type="entry name" value="Cu2_ascorb_mOase_N"/>
</dbReference>
<feature type="disulfide bond" evidence="14">
    <location>
        <begin position="97"/>
        <end position="126"/>
    </location>
</feature>
<evidence type="ECO:0000256" key="9">
    <source>
        <dbReference type="ARBA" id="ARBA00023033"/>
    </source>
</evidence>
<protein>
    <recommendedName>
        <fullName evidence="3">peptidylglycine monooxygenase</fullName>
        <ecNumber evidence="3">1.14.17.3</ecNumber>
    </recommendedName>
</protein>
<evidence type="ECO:0000259" key="16">
    <source>
        <dbReference type="Pfam" id="PF01082"/>
    </source>
</evidence>
<dbReference type="GO" id="GO:0016020">
    <property type="term" value="C:membrane"/>
    <property type="evidence" value="ECO:0007669"/>
    <property type="project" value="InterPro"/>
</dbReference>
<dbReference type="OrthoDB" id="10044505at2759"/>
<dbReference type="Gene3D" id="2.60.120.230">
    <property type="match status" value="1"/>
</dbReference>
<keyword evidence="19" id="KW-1185">Reference proteome</keyword>
<evidence type="ECO:0000256" key="14">
    <source>
        <dbReference type="PIRSR" id="PIRSR600720-3"/>
    </source>
</evidence>
<dbReference type="Gene3D" id="2.60.120.310">
    <property type="entry name" value="Copper type II, ascorbate-dependent monooxygenase, N-terminal domain"/>
    <property type="match status" value="1"/>
</dbReference>
<evidence type="ECO:0000256" key="13">
    <source>
        <dbReference type="PIRSR" id="PIRSR600720-2"/>
    </source>
</evidence>
<dbReference type="PANTHER" id="PTHR10680">
    <property type="entry name" value="PEPTIDYL-GLYCINE ALPHA-AMIDATING MONOOXYGENASE"/>
    <property type="match status" value="1"/>
</dbReference>
<reference evidence="18 19" key="1">
    <citation type="submission" date="2020-11" db="EMBL/GenBank/DDBJ databases">
        <authorList>
            <person name="Wallbank WR R."/>
            <person name="Pardo Diaz C."/>
            <person name="Kozak K."/>
            <person name="Martin S."/>
            <person name="Jiggins C."/>
            <person name="Moest M."/>
            <person name="Warren A I."/>
            <person name="Generalovic N T."/>
            <person name="Byers J.R.P. K."/>
            <person name="Montejo-Kovacevich G."/>
            <person name="Yen C E."/>
        </authorList>
    </citation>
    <scope>NUCLEOTIDE SEQUENCE [LARGE SCALE GENOMIC DNA]</scope>
</reference>
<dbReference type="EC" id="1.14.17.3" evidence="3"/>
<feature type="domain" description="Copper type II ascorbate-dependent monooxygenase C-terminal" evidence="17">
    <location>
        <begin position="198"/>
        <end position="346"/>
    </location>
</feature>
<evidence type="ECO:0000256" key="7">
    <source>
        <dbReference type="ARBA" id="ARBA00023002"/>
    </source>
</evidence>
<evidence type="ECO:0000256" key="12">
    <source>
        <dbReference type="ARBA" id="ARBA00048431"/>
    </source>
</evidence>
<evidence type="ECO:0000256" key="4">
    <source>
        <dbReference type="ARBA" id="ARBA00022525"/>
    </source>
</evidence>
<dbReference type="InterPro" id="IPR024548">
    <property type="entry name" value="Cu2_monoox_C"/>
</dbReference>
<keyword evidence="4" id="KW-0964">Secreted</keyword>
<comment type="cofactor">
    <cofactor evidence="13">
        <name>Cu(2+)</name>
        <dbReference type="ChEBI" id="CHEBI:29036"/>
    </cofactor>
    <text evidence="13">Binds 2 Cu(2+) ions per subunit.</text>
</comment>
<keyword evidence="11" id="KW-0325">Glycoprotein</keyword>
<evidence type="ECO:0000256" key="5">
    <source>
        <dbReference type="ARBA" id="ARBA00022723"/>
    </source>
</evidence>
<dbReference type="EMBL" id="LR899009">
    <property type="protein sequence ID" value="CAD7077090.1"/>
    <property type="molecule type" value="Genomic_DNA"/>
</dbReference>
<keyword evidence="8 13" id="KW-0186">Copper</keyword>
<dbReference type="PRINTS" id="PR00790">
    <property type="entry name" value="PAMONOXGNASE"/>
</dbReference>
<dbReference type="GO" id="GO:0005507">
    <property type="term" value="F:copper ion binding"/>
    <property type="evidence" value="ECO:0007669"/>
    <property type="project" value="InterPro"/>
</dbReference>
<keyword evidence="7" id="KW-0560">Oxidoreductase</keyword>